<evidence type="ECO:0000256" key="3">
    <source>
        <dbReference type="ARBA" id="ARBA00022448"/>
    </source>
</evidence>
<proteinExistence type="inferred from homology"/>
<keyword evidence="7 10" id="KW-0472">Membrane</keyword>
<dbReference type="Proteomes" id="UP000298416">
    <property type="component" value="Unassembled WGS sequence"/>
</dbReference>
<dbReference type="InterPro" id="IPR005821">
    <property type="entry name" value="Ion_trans_dom"/>
</dbReference>
<evidence type="ECO:0000256" key="8">
    <source>
        <dbReference type="ARBA" id="ARBA00023286"/>
    </source>
</evidence>
<feature type="transmembrane region" description="Helical" evidence="10">
    <location>
        <begin position="181"/>
        <end position="205"/>
    </location>
</feature>
<organism evidence="12">
    <name type="scientific">Salvia splendens</name>
    <name type="common">Scarlet sage</name>
    <dbReference type="NCBI Taxonomy" id="180675"/>
    <lineage>
        <taxon>Eukaryota</taxon>
        <taxon>Viridiplantae</taxon>
        <taxon>Streptophyta</taxon>
        <taxon>Embryophyta</taxon>
        <taxon>Tracheophyta</taxon>
        <taxon>Spermatophyta</taxon>
        <taxon>Magnoliopsida</taxon>
        <taxon>eudicotyledons</taxon>
        <taxon>Gunneridae</taxon>
        <taxon>Pentapetalae</taxon>
        <taxon>asterids</taxon>
        <taxon>lamiids</taxon>
        <taxon>Lamiales</taxon>
        <taxon>Lamiaceae</taxon>
        <taxon>Nepetoideae</taxon>
        <taxon>Mentheae</taxon>
        <taxon>Salviinae</taxon>
        <taxon>Salvia</taxon>
        <taxon>Salvia subgen. Calosphace</taxon>
        <taxon>core Calosphace</taxon>
    </lineage>
</organism>
<dbReference type="InterPro" id="IPR000595">
    <property type="entry name" value="cNMP-bd_dom"/>
</dbReference>
<comment type="similarity">
    <text evidence="2">Belongs to the cyclic nucleotide-gated cation channel (TC 1.A.1.5) family.</text>
</comment>
<evidence type="ECO:0000256" key="1">
    <source>
        <dbReference type="ARBA" id="ARBA00004127"/>
    </source>
</evidence>
<dbReference type="AlphaFoldDB" id="A0A8X8VVW2"/>
<keyword evidence="5 10" id="KW-1133">Transmembrane helix</keyword>
<keyword evidence="3" id="KW-0813">Transport</keyword>
<evidence type="ECO:0000256" key="10">
    <source>
        <dbReference type="SAM" id="Phobius"/>
    </source>
</evidence>
<dbReference type="PROSITE" id="PS50042">
    <property type="entry name" value="CNMP_BINDING_3"/>
    <property type="match status" value="1"/>
</dbReference>
<feature type="transmembrane region" description="Helical" evidence="10">
    <location>
        <begin position="95"/>
        <end position="115"/>
    </location>
</feature>
<dbReference type="GO" id="GO:0012505">
    <property type="term" value="C:endomembrane system"/>
    <property type="evidence" value="ECO:0007669"/>
    <property type="project" value="UniProtKB-SubCell"/>
</dbReference>
<evidence type="ECO:0000256" key="7">
    <source>
        <dbReference type="ARBA" id="ARBA00023136"/>
    </source>
</evidence>
<dbReference type="CDD" id="cd00038">
    <property type="entry name" value="CAP_ED"/>
    <property type="match status" value="1"/>
</dbReference>
<dbReference type="SMART" id="SM00100">
    <property type="entry name" value="cNMP"/>
    <property type="match status" value="1"/>
</dbReference>
<accession>A0A8X8VVW2</accession>
<comment type="caution">
    <text evidence="12">The sequence shown here is derived from an EMBL/GenBank/DDBJ whole genome shotgun (WGS) entry which is preliminary data.</text>
</comment>
<feature type="transmembrane region" description="Helical" evidence="10">
    <location>
        <begin position="256"/>
        <end position="277"/>
    </location>
</feature>
<evidence type="ECO:0000313" key="12">
    <source>
        <dbReference type="EMBL" id="KAG6383236.1"/>
    </source>
</evidence>
<dbReference type="GO" id="GO:0005216">
    <property type="term" value="F:monoatomic ion channel activity"/>
    <property type="evidence" value="ECO:0007669"/>
    <property type="project" value="InterPro"/>
</dbReference>
<evidence type="ECO:0000256" key="9">
    <source>
        <dbReference type="ARBA" id="ARBA00023303"/>
    </source>
</evidence>
<dbReference type="Pfam" id="PF00520">
    <property type="entry name" value="Ion_trans"/>
    <property type="match status" value="1"/>
</dbReference>
<keyword evidence="13" id="KW-1185">Reference proteome</keyword>
<name>A0A8X8VVW2_SALSN</name>
<feature type="transmembrane region" description="Helical" evidence="10">
    <location>
        <begin position="374"/>
        <end position="396"/>
    </location>
</feature>
<dbReference type="OrthoDB" id="421226at2759"/>
<keyword evidence="6" id="KW-0406">Ion transport</keyword>
<reference evidence="12" key="1">
    <citation type="submission" date="2018-01" db="EMBL/GenBank/DDBJ databases">
        <authorList>
            <person name="Mao J.F."/>
        </authorList>
    </citation>
    <scope>NUCLEOTIDE SEQUENCE</scope>
    <source>
        <strain evidence="12">Huo1</strain>
        <tissue evidence="12">Leaf</tissue>
    </source>
</reference>
<feature type="domain" description="Cyclic nucleotide-binding" evidence="11">
    <location>
        <begin position="482"/>
        <end position="566"/>
    </location>
</feature>
<keyword evidence="4 10" id="KW-0812">Transmembrane</keyword>
<dbReference type="FunFam" id="2.60.120.10:FF:000024">
    <property type="entry name" value="Cyclic nucleotide-gated ion channel 1"/>
    <property type="match status" value="1"/>
</dbReference>
<dbReference type="Pfam" id="PF00027">
    <property type="entry name" value="cNMP_binding"/>
    <property type="match status" value="1"/>
</dbReference>
<dbReference type="GO" id="GO:0016020">
    <property type="term" value="C:membrane"/>
    <property type="evidence" value="ECO:0007669"/>
    <property type="project" value="InterPro"/>
</dbReference>
<dbReference type="PANTHER" id="PTHR45651">
    <property type="entry name" value="CYCLIC NUCLEOTIDE-GATED ION CHANNEL 15-RELATED-RELATED"/>
    <property type="match status" value="1"/>
</dbReference>
<evidence type="ECO:0000256" key="2">
    <source>
        <dbReference type="ARBA" id="ARBA00010486"/>
    </source>
</evidence>
<comment type="subcellular location">
    <subcellularLocation>
        <location evidence="1">Endomembrane system</location>
        <topology evidence="1">Multi-pass membrane protein</topology>
    </subcellularLocation>
</comment>
<gene>
    <name evidence="12" type="ORF">SASPL_157019</name>
</gene>
<evidence type="ECO:0000259" key="11">
    <source>
        <dbReference type="PROSITE" id="PS50042"/>
    </source>
</evidence>
<protein>
    <recommendedName>
        <fullName evidence="11">Cyclic nucleotide-binding domain-containing protein</fullName>
    </recommendedName>
</protein>
<sequence length="711" mass="82755">MDHYREKFVRFQESRSDQSFNEQSSRGIQPSRLNSVVYSISDKIHRGVEAGSDRIRRFKGSIRSFSLKRFLADDEVLRKKILDPQGPFLQKWNKIFVLTCLIAISVDPLFFYIPIINDEKKCLDLDKKLELAASILRSFTDIFYLTHIIFQFRTGFIAPYSRVFGRGVLVEDSWEIAKRYLASYFIIDVLAVLPLPQIVILIVIPKMNGARSLNTKNLLKFVVFFQYIPRVLRVYPLYREVTRTSGILTETAWAGAAFNLFLYMLASHVLGAFWYLFSIERDATCWIRACGDQFACRNASFYCDADHTRFTQNLTNLCPIQPANMTLFDFGIFLDALQSGVVESKDFPQKFFYCFWWGLQNLSSLGQNLHTSTYVWEICFAVFISISGLVLFSFLIGNMQTYLQSTTLRLEEMRVKRRDAEQWMTHRLLPDNIKERIRRYEHYKWQETRGVDEENLIQNLPKDLRRDIKRHLCLDLLKRVPLFEKMDEQLLDAMCDCLKPVLYTEDSYIVREGDPVDEMLFIMRGKLITVTTNGGRTGFFNSEYLKAGDFCGEELLTWALDPHSSSNLPISTRTVQALSEVEAFALMADDLKFVASQFRRLHSKQLRHTFRFYSQQWRTWAACFIQAAWRRYCRKKLEESLREEENRLQDALANGGTGSPSLGGTMYASRFAANLLRAVRQNGTRKTRMPERISPMLLQKPAEPDFTAEDK</sequence>
<evidence type="ECO:0000256" key="4">
    <source>
        <dbReference type="ARBA" id="ARBA00022692"/>
    </source>
</evidence>
<keyword evidence="8" id="KW-1071">Ligand-gated ion channel</keyword>
<evidence type="ECO:0000256" key="6">
    <source>
        <dbReference type="ARBA" id="ARBA00023065"/>
    </source>
</evidence>
<evidence type="ECO:0000313" key="13">
    <source>
        <dbReference type="Proteomes" id="UP000298416"/>
    </source>
</evidence>
<dbReference type="PANTHER" id="PTHR45651:SF5">
    <property type="entry name" value="CYCLIC NUCLEOTIDE-GATED ION CHANNEL 1"/>
    <property type="match status" value="1"/>
</dbReference>
<dbReference type="FunFam" id="1.10.287.630:FF:000003">
    <property type="entry name" value="Cyclic nucleotide-gated ion channel 1"/>
    <property type="match status" value="1"/>
</dbReference>
<dbReference type="EMBL" id="PNBA02000678">
    <property type="protein sequence ID" value="KAG6383236.1"/>
    <property type="molecule type" value="Genomic_DNA"/>
</dbReference>
<reference evidence="12" key="2">
    <citation type="submission" date="2020-08" db="EMBL/GenBank/DDBJ databases">
        <title>Plant Genome Project.</title>
        <authorList>
            <person name="Zhang R.-G."/>
        </authorList>
    </citation>
    <scope>NUCLEOTIDE SEQUENCE</scope>
    <source>
        <strain evidence="12">Huo1</strain>
        <tissue evidence="12">Leaf</tissue>
    </source>
</reference>
<evidence type="ECO:0000256" key="5">
    <source>
        <dbReference type="ARBA" id="ARBA00022989"/>
    </source>
</evidence>
<keyword evidence="9" id="KW-0407">Ion channel</keyword>